<dbReference type="PANTHER" id="PTHR11049:SF5">
    <property type="entry name" value="ACYL-COA THIOESTER HYDROLASE YCIA"/>
    <property type="match status" value="1"/>
</dbReference>
<keyword evidence="7" id="KW-1185">Reference proteome</keyword>
<dbReference type="AlphaFoldDB" id="A0A1I7MZ98"/>
<dbReference type="EMBL" id="FPCH01000001">
    <property type="protein sequence ID" value="SFV27646.1"/>
    <property type="molecule type" value="Genomic_DNA"/>
</dbReference>
<feature type="domain" description="HotDog ACOT-type" evidence="5">
    <location>
        <begin position="20"/>
        <end position="132"/>
    </location>
</feature>
<dbReference type="GO" id="GO:0052816">
    <property type="term" value="F:long-chain fatty acyl-CoA hydrolase activity"/>
    <property type="evidence" value="ECO:0007669"/>
    <property type="project" value="TreeGrafter"/>
</dbReference>
<dbReference type="GO" id="GO:0006637">
    <property type="term" value="P:acyl-CoA metabolic process"/>
    <property type="evidence" value="ECO:0007669"/>
    <property type="project" value="TreeGrafter"/>
</dbReference>
<dbReference type="PANTHER" id="PTHR11049">
    <property type="entry name" value="ACYL COENZYME A THIOESTER HYDROLASE"/>
    <property type="match status" value="1"/>
</dbReference>
<reference evidence="7" key="1">
    <citation type="submission" date="2016-10" db="EMBL/GenBank/DDBJ databases">
        <authorList>
            <person name="Varghese N."/>
            <person name="Submissions S."/>
        </authorList>
    </citation>
    <scope>NUCLEOTIDE SEQUENCE [LARGE SCALE GENOMIC DNA]</scope>
    <source>
        <strain evidence="7">DSM 1565</strain>
    </source>
</reference>
<dbReference type="InterPro" id="IPR029069">
    <property type="entry name" value="HotDog_dom_sf"/>
</dbReference>
<dbReference type="STRING" id="51670.SAMN04488557_0811"/>
<feature type="region of interest" description="Disordered" evidence="4">
    <location>
        <begin position="1"/>
        <end position="23"/>
    </location>
</feature>
<evidence type="ECO:0000313" key="6">
    <source>
        <dbReference type="EMBL" id="SFV27646.1"/>
    </source>
</evidence>
<dbReference type="InterPro" id="IPR040170">
    <property type="entry name" value="Cytosol_ACT"/>
</dbReference>
<dbReference type="RefSeq" id="WP_425284051.1">
    <property type="nucleotide sequence ID" value="NZ_FPCH01000001.1"/>
</dbReference>
<evidence type="ECO:0000256" key="1">
    <source>
        <dbReference type="ARBA" id="ARBA00010458"/>
    </source>
</evidence>
<accession>A0A1I7MZ98</accession>
<gene>
    <name evidence="6" type="ORF">SAMN04488557_0811</name>
</gene>
<protein>
    <submittedName>
        <fullName evidence="6">Acyl-CoA thioesterase YciA</fullName>
    </submittedName>
</protein>
<name>A0A1I7MZ98_9HYPH</name>
<dbReference type="GO" id="GO:0005829">
    <property type="term" value="C:cytosol"/>
    <property type="evidence" value="ECO:0007669"/>
    <property type="project" value="TreeGrafter"/>
</dbReference>
<dbReference type="Gene3D" id="3.10.129.10">
    <property type="entry name" value="Hotdog Thioesterase"/>
    <property type="match status" value="1"/>
</dbReference>
<keyword evidence="2 3" id="KW-0378">Hydrolase</keyword>
<dbReference type="InterPro" id="IPR033120">
    <property type="entry name" value="HOTDOG_ACOT"/>
</dbReference>
<evidence type="ECO:0000256" key="3">
    <source>
        <dbReference type="PROSITE-ProRule" id="PRU01106"/>
    </source>
</evidence>
<proteinExistence type="inferred from homology"/>
<evidence type="ECO:0000313" key="7">
    <source>
        <dbReference type="Proteomes" id="UP000199423"/>
    </source>
</evidence>
<sequence length="148" mass="16207">MTVETPEKKRHRTAPHLPMPSGDPVIRTIAMPADTNPAGDIFGGWIMSQMDLAAGSAAARVSQGRCATVAVEGMSFHEPVRVGDELTVWARMIKRGRSSMTFDVQAWRRPRDSESQTCVTRAHFTFVALDESGRPRALPDSADGEAWV</sequence>
<dbReference type="CDD" id="cd03442">
    <property type="entry name" value="BFIT_BACH"/>
    <property type="match status" value="1"/>
</dbReference>
<evidence type="ECO:0000256" key="4">
    <source>
        <dbReference type="SAM" id="MobiDB-lite"/>
    </source>
</evidence>
<dbReference type="Pfam" id="PF03061">
    <property type="entry name" value="4HBT"/>
    <property type="match status" value="1"/>
</dbReference>
<organism evidence="6 7">
    <name type="scientific">Hyphomicrobium facile</name>
    <dbReference type="NCBI Taxonomy" id="51670"/>
    <lineage>
        <taxon>Bacteria</taxon>
        <taxon>Pseudomonadati</taxon>
        <taxon>Pseudomonadota</taxon>
        <taxon>Alphaproteobacteria</taxon>
        <taxon>Hyphomicrobiales</taxon>
        <taxon>Hyphomicrobiaceae</taxon>
        <taxon>Hyphomicrobium</taxon>
    </lineage>
</organism>
<dbReference type="Proteomes" id="UP000199423">
    <property type="component" value="Unassembled WGS sequence"/>
</dbReference>
<dbReference type="InterPro" id="IPR006683">
    <property type="entry name" value="Thioestr_dom"/>
</dbReference>
<evidence type="ECO:0000259" key="5">
    <source>
        <dbReference type="PROSITE" id="PS51770"/>
    </source>
</evidence>
<dbReference type="SUPFAM" id="SSF54637">
    <property type="entry name" value="Thioesterase/thiol ester dehydrase-isomerase"/>
    <property type="match status" value="1"/>
</dbReference>
<comment type="similarity">
    <text evidence="1">Belongs to the acyl coenzyme A hydrolase family.</text>
</comment>
<dbReference type="GO" id="GO:0009062">
    <property type="term" value="P:fatty acid catabolic process"/>
    <property type="evidence" value="ECO:0007669"/>
    <property type="project" value="TreeGrafter"/>
</dbReference>
<evidence type="ECO:0000256" key="2">
    <source>
        <dbReference type="ARBA" id="ARBA00022801"/>
    </source>
</evidence>
<dbReference type="PROSITE" id="PS51770">
    <property type="entry name" value="HOTDOG_ACOT"/>
    <property type="match status" value="1"/>
</dbReference>